<dbReference type="EMBL" id="SRMP02000050">
    <property type="protein sequence ID" value="MFN0293563.1"/>
    <property type="molecule type" value="Genomic_DNA"/>
</dbReference>
<sequence length="142" mass="16265">MTNEILGTYAQVHPQLDDPVGRQGQIGMITYADLERDDVYISFEKGQQALYSSDALLIMRKSNEIYRDTISKVSELSTPDFKTLLEISMKMQSSNLQEHRAALEMSLTNETTRQFSQISLQERLGITNNYQLEQEQVHTCGR</sequence>
<organism evidence="1 2">
    <name type="scientific">Pedobacter helvus</name>
    <dbReference type="NCBI Taxonomy" id="2563444"/>
    <lineage>
        <taxon>Bacteria</taxon>
        <taxon>Pseudomonadati</taxon>
        <taxon>Bacteroidota</taxon>
        <taxon>Sphingobacteriia</taxon>
        <taxon>Sphingobacteriales</taxon>
        <taxon>Sphingobacteriaceae</taxon>
        <taxon>Pedobacter</taxon>
    </lineage>
</organism>
<dbReference type="Proteomes" id="UP001517367">
    <property type="component" value="Unassembled WGS sequence"/>
</dbReference>
<evidence type="ECO:0000313" key="2">
    <source>
        <dbReference type="Proteomes" id="UP001517367"/>
    </source>
</evidence>
<name>A0ABW9JP83_9SPHI</name>
<protein>
    <submittedName>
        <fullName evidence="1">Uncharacterized protein</fullName>
    </submittedName>
</protein>
<evidence type="ECO:0000313" key="1">
    <source>
        <dbReference type="EMBL" id="MFN0293563.1"/>
    </source>
</evidence>
<keyword evidence="2" id="KW-1185">Reference proteome</keyword>
<accession>A0ABW9JP83</accession>
<gene>
    <name evidence="1" type="ORF">E5L68_019445</name>
</gene>
<proteinExistence type="predicted"/>
<dbReference type="RefSeq" id="WP_138729225.1">
    <property type="nucleotide sequence ID" value="NZ_SRMP02000050.1"/>
</dbReference>
<reference evidence="1 2" key="1">
    <citation type="submission" date="2024-12" db="EMBL/GenBank/DDBJ databases">
        <authorList>
            <person name="Hu S."/>
        </authorList>
    </citation>
    <scope>NUCLEOTIDE SEQUENCE [LARGE SCALE GENOMIC DNA]</scope>
    <source>
        <strain evidence="1 2">P-25</strain>
    </source>
</reference>
<comment type="caution">
    <text evidence="1">The sequence shown here is derived from an EMBL/GenBank/DDBJ whole genome shotgun (WGS) entry which is preliminary data.</text>
</comment>